<sequence>MHLELLPATESDIDYLLHLRTLTMKRYLEDVGAPTDKEAFLQRIRHEFAHANIIMVNGQRAGLFKYHFIAEQQHWYLLQIQVHPDYQHRGIGGMLISDVIARAAKHNHPVVLSVLKSNPARKLYERLGFRITSEGAQEFIMTRTPDDSAAAGESA</sequence>
<reference evidence="2" key="1">
    <citation type="submission" date="2009-06" db="EMBL/GenBank/DDBJ databases">
        <title>Complete sequence of Dickeya dadantii Ech703.</title>
        <authorList>
            <consortium name="US DOE Joint Genome Institute"/>
            <person name="Lucas S."/>
            <person name="Copeland A."/>
            <person name="Lapidus A."/>
            <person name="Glavina del Rio T."/>
            <person name="Dalin E."/>
            <person name="Tice H."/>
            <person name="Bruce D."/>
            <person name="Goodwin L."/>
            <person name="Pitluck S."/>
            <person name="Chertkov O."/>
            <person name="Brettin T."/>
            <person name="Detter J.C."/>
            <person name="Han C."/>
            <person name="Larimer F."/>
            <person name="Land M."/>
            <person name="Hauser L."/>
            <person name="Kyrpides N."/>
            <person name="Mikhailova N."/>
            <person name="Balakrishnan V."/>
            <person name="Glasner J."/>
            <person name="Perna N.T."/>
        </authorList>
    </citation>
    <scope>NUCLEOTIDE SEQUENCE [LARGE SCALE GENOMIC DNA]</scope>
    <source>
        <strain evidence="2">Ech703</strain>
    </source>
</reference>
<accession>C6CC14</accession>
<keyword evidence="3" id="KW-1185">Reference proteome</keyword>
<evidence type="ECO:0000259" key="1">
    <source>
        <dbReference type="PROSITE" id="PS51186"/>
    </source>
</evidence>
<dbReference type="AlphaFoldDB" id="C6CC14"/>
<dbReference type="Pfam" id="PF00583">
    <property type="entry name" value="Acetyltransf_1"/>
    <property type="match status" value="1"/>
</dbReference>
<gene>
    <name evidence="2" type="ordered locus">Dd703_2999</name>
</gene>
<dbReference type="CDD" id="cd04301">
    <property type="entry name" value="NAT_SF"/>
    <property type="match status" value="1"/>
</dbReference>
<dbReference type="HOGENOM" id="CLU_013985_22_1_6"/>
<dbReference type="SUPFAM" id="SSF55729">
    <property type="entry name" value="Acyl-CoA N-acyltransferases (Nat)"/>
    <property type="match status" value="1"/>
</dbReference>
<dbReference type="PROSITE" id="PS51186">
    <property type="entry name" value="GNAT"/>
    <property type="match status" value="1"/>
</dbReference>
<evidence type="ECO:0000313" key="2">
    <source>
        <dbReference type="EMBL" id="ACS86774.1"/>
    </source>
</evidence>
<organism evidence="2 3">
    <name type="scientific">Musicola paradisiaca (strain Ech703)</name>
    <name type="common">Dickeya paradisiaca</name>
    <name type="synonym">Dickeya dadantii</name>
    <dbReference type="NCBI Taxonomy" id="579405"/>
    <lineage>
        <taxon>Bacteria</taxon>
        <taxon>Pseudomonadati</taxon>
        <taxon>Pseudomonadota</taxon>
        <taxon>Gammaproteobacteria</taxon>
        <taxon>Enterobacterales</taxon>
        <taxon>Pectobacteriaceae</taxon>
        <taxon>Musicola</taxon>
    </lineage>
</organism>
<dbReference type="PANTHER" id="PTHR42791:SF1">
    <property type="entry name" value="N-ACETYLTRANSFERASE DOMAIN-CONTAINING PROTEIN"/>
    <property type="match status" value="1"/>
</dbReference>
<dbReference type="InterPro" id="IPR000182">
    <property type="entry name" value="GNAT_dom"/>
</dbReference>
<dbReference type="PANTHER" id="PTHR42791">
    <property type="entry name" value="GNAT FAMILY ACETYLTRANSFERASE"/>
    <property type="match status" value="1"/>
</dbReference>
<dbReference type="InterPro" id="IPR052523">
    <property type="entry name" value="Trichothecene_AcTrans"/>
</dbReference>
<feature type="domain" description="N-acetyltransferase" evidence="1">
    <location>
        <begin position="3"/>
        <end position="146"/>
    </location>
</feature>
<dbReference type="KEGG" id="dda:Dd703_2999"/>
<name>C6CC14_MUSP7</name>
<dbReference type="GO" id="GO:0016747">
    <property type="term" value="F:acyltransferase activity, transferring groups other than amino-acyl groups"/>
    <property type="evidence" value="ECO:0007669"/>
    <property type="project" value="InterPro"/>
</dbReference>
<dbReference type="RefSeq" id="WP_015854675.1">
    <property type="nucleotide sequence ID" value="NC_012880.1"/>
</dbReference>
<dbReference type="Proteomes" id="UP000002734">
    <property type="component" value="Chromosome"/>
</dbReference>
<dbReference type="InterPro" id="IPR016181">
    <property type="entry name" value="Acyl_CoA_acyltransferase"/>
</dbReference>
<evidence type="ECO:0000313" key="3">
    <source>
        <dbReference type="Proteomes" id="UP000002734"/>
    </source>
</evidence>
<proteinExistence type="predicted"/>
<dbReference type="EMBL" id="CP001654">
    <property type="protein sequence ID" value="ACS86774.1"/>
    <property type="molecule type" value="Genomic_DNA"/>
</dbReference>
<protein>
    <submittedName>
        <fullName evidence="2">GCN5-related N-acetyltransferase</fullName>
    </submittedName>
</protein>
<dbReference type="STRING" id="579405.Dd703_2999"/>
<dbReference type="Gene3D" id="3.40.630.30">
    <property type="match status" value="1"/>
</dbReference>
<dbReference type="eggNOG" id="COG0456">
    <property type="taxonomic scope" value="Bacteria"/>
</dbReference>